<reference evidence="3 4" key="1">
    <citation type="journal article" date="2014" name="Antonie Van Leeuwenhoek">
        <title>Hyphomonas beringensis sp. nov. and Hyphomonas chukchiensis sp. nov., isolated from surface seawater of the Bering Sea and Chukchi Sea.</title>
        <authorList>
            <person name="Li C."/>
            <person name="Lai Q."/>
            <person name="Li G."/>
            <person name="Dong C."/>
            <person name="Wang J."/>
            <person name="Liao Y."/>
            <person name="Shao Z."/>
        </authorList>
    </citation>
    <scope>NUCLEOTIDE SEQUENCE [LARGE SCALE GENOMIC DNA]</scope>
    <source>
        <strain evidence="3 4">25B14_1</strain>
    </source>
</reference>
<feature type="domain" description="D-glutamate N-acetyltransferase-like N-terminal" evidence="2">
    <location>
        <begin position="46"/>
        <end position="122"/>
    </location>
</feature>
<dbReference type="InterPro" id="IPR011669">
    <property type="entry name" value="DgcN-like"/>
</dbReference>
<dbReference type="PIRSF" id="PIRSF026760">
    <property type="entry name" value="UCP026760"/>
    <property type="match status" value="1"/>
</dbReference>
<dbReference type="InterPro" id="IPR027417">
    <property type="entry name" value="P-loop_NTPase"/>
</dbReference>
<dbReference type="PATRIC" id="fig|1280946.3.peg.223"/>
<dbReference type="PANTHER" id="PTHR40690:SF1">
    <property type="entry name" value="DUF1611 DOMAIN-CONTAINING PROTEIN"/>
    <property type="match status" value="1"/>
</dbReference>
<proteinExistence type="predicted"/>
<dbReference type="Pfam" id="PF17396">
    <property type="entry name" value="DUF1611_N"/>
    <property type="match status" value="1"/>
</dbReference>
<dbReference type="Proteomes" id="UP000027037">
    <property type="component" value="Unassembled WGS sequence"/>
</dbReference>
<accession>A0A062ULA6</accession>
<dbReference type="PANTHER" id="PTHR40690">
    <property type="entry name" value="GLL3100 PROTEIN"/>
    <property type="match status" value="1"/>
</dbReference>
<feature type="domain" description="D-glutamate N-acetyltransferase-like C-terminal" evidence="1">
    <location>
        <begin position="128"/>
        <end position="325"/>
    </location>
</feature>
<gene>
    <name evidence="3" type="ORF">HY29_01155</name>
</gene>
<dbReference type="eggNOG" id="COG3367">
    <property type="taxonomic scope" value="Bacteria"/>
</dbReference>
<evidence type="ECO:0000259" key="1">
    <source>
        <dbReference type="Pfam" id="PF07755"/>
    </source>
</evidence>
<dbReference type="Gene3D" id="3.40.50.720">
    <property type="entry name" value="NAD(P)-binding Rossmann-like Domain"/>
    <property type="match status" value="1"/>
</dbReference>
<evidence type="ECO:0000259" key="2">
    <source>
        <dbReference type="Pfam" id="PF17396"/>
    </source>
</evidence>
<name>A0A062ULA6_9PROT</name>
<evidence type="ECO:0000313" key="3">
    <source>
        <dbReference type="EMBL" id="KCZ57364.1"/>
    </source>
</evidence>
<comment type="caution">
    <text evidence="3">The sequence shown here is derived from an EMBL/GenBank/DDBJ whole genome shotgun (WGS) entry which is preliminary data.</text>
</comment>
<dbReference type="AlphaFoldDB" id="A0A062ULA6"/>
<dbReference type="SUPFAM" id="SSF52540">
    <property type="entry name" value="P-loop containing nucleoside triphosphate hydrolases"/>
    <property type="match status" value="1"/>
</dbReference>
<dbReference type="RefSeq" id="WP_206741898.1">
    <property type="nucleotide sequence ID" value="NZ_AWFF01000001.1"/>
</dbReference>
<dbReference type="InterPro" id="IPR035086">
    <property type="entry name" value="DgcN-like_C"/>
</dbReference>
<dbReference type="EMBL" id="AWFF01000001">
    <property type="protein sequence ID" value="KCZ57364.1"/>
    <property type="molecule type" value="Genomic_DNA"/>
</dbReference>
<evidence type="ECO:0008006" key="5">
    <source>
        <dbReference type="Google" id="ProtNLM"/>
    </source>
</evidence>
<protein>
    <recommendedName>
        <fullName evidence="5">EBNA-1 nuclear protein</fullName>
    </recommendedName>
</protein>
<dbReference type="Pfam" id="PF07755">
    <property type="entry name" value="DUF1611"/>
    <property type="match status" value="1"/>
</dbReference>
<dbReference type="InterPro" id="IPR035402">
    <property type="entry name" value="DgcN-like_N"/>
</dbReference>
<dbReference type="Gene3D" id="3.40.50.300">
    <property type="entry name" value="P-loop containing nucleotide triphosphate hydrolases"/>
    <property type="match status" value="1"/>
</dbReference>
<sequence>MLKIQRPYLIFTGDTEFVKTARGVRDWRPDQCIAQYRYPSNPIDLGLPEMGFAEAYEAGARTMLLGGAPAGGGLPEHWIDDICAALEAGLDIASGLHDKLADNTRLRELAEKLGRNLWDIRSVKQSFGMGQFERRSGKRLLTVGSDCVVGKKYTALALHREFSERGTSTSFRATGQTGILIAGEGIPIDSVVSDFISSAAVQLSPPAAADHWDVIEGQGSLFHPAYAGVTLGLIHGSQPDALVLCSDPTRTRIAAFELFPQPSLAECVRRYTDAARLTNPGAKVVGVSLNTSSYSDEDAKALLQATEDDLGLPCVDPIRTGVASIADAVLD</sequence>
<evidence type="ECO:0000313" key="4">
    <source>
        <dbReference type="Proteomes" id="UP000027037"/>
    </source>
</evidence>
<organism evidence="3 4">
    <name type="scientific">Hyphomonas beringensis</name>
    <dbReference type="NCBI Taxonomy" id="1280946"/>
    <lineage>
        <taxon>Bacteria</taxon>
        <taxon>Pseudomonadati</taxon>
        <taxon>Pseudomonadota</taxon>
        <taxon>Alphaproteobacteria</taxon>
        <taxon>Hyphomonadales</taxon>
        <taxon>Hyphomonadaceae</taxon>
        <taxon>Hyphomonas</taxon>
    </lineage>
</organism>
<dbReference type="STRING" id="1280946.HY29_01155"/>
<keyword evidence="4" id="KW-1185">Reference proteome</keyword>